<evidence type="ECO:0000256" key="1">
    <source>
        <dbReference type="SAM" id="SignalP"/>
    </source>
</evidence>
<reference evidence="2 3" key="1">
    <citation type="submission" date="2024-08" db="EMBL/GenBank/DDBJ databases">
        <authorList>
            <person name="Cucini C."/>
            <person name="Frati F."/>
        </authorList>
    </citation>
    <scope>NUCLEOTIDE SEQUENCE [LARGE SCALE GENOMIC DNA]</scope>
</reference>
<comment type="caution">
    <text evidence="2">The sequence shown here is derived from an EMBL/GenBank/DDBJ whole genome shotgun (WGS) entry which is preliminary data.</text>
</comment>
<keyword evidence="1" id="KW-0732">Signal</keyword>
<gene>
    <name evidence="2" type="ORF">ODALV1_LOCUS6171</name>
</gene>
<dbReference type="EMBL" id="CAXLJM020000019">
    <property type="protein sequence ID" value="CAL8085617.1"/>
    <property type="molecule type" value="Genomic_DNA"/>
</dbReference>
<name>A0ABP1Q1N3_9HEXA</name>
<organism evidence="2 3">
    <name type="scientific">Orchesella dallaii</name>
    <dbReference type="NCBI Taxonomy" id="48710"/>
    <lineage>
        <taxon>Eukaryota</taxon>
        <taxon>Metazoa</taxon>
        <taxon>Ecdysozoa</taxon>
        <taxon>Arthropoda</taxon>
        <taxon>Hexapoda</taxon>
        <taxon>Collembola</taxon>
        <taxon>Entomobryomorpha</taxon>
        <taxon>Entomobryoidea</taxon>
        <taxon>Orchesellidae</taxon>
        <taxon>Orchesellinae</taxon>
        <taxon>Orchesella</taxon>
    </lineage>
</organism>
<accession>A0ABP1Q1N3</accession>
<sequence length="249" mass="27408">MLQCYPLFILITLLILGNHNPHLMTIEGLTCWQCTTGPNGKGATSIACDENHGGYSIECEWGGVCIVEEQQRYSMTKVTSVSKYCSPVVGPGIEMGCQRFDDPITPPQYVYFACSCNATDDCNKYGVKGVGLMPSWAEDSNRRKDAAIEETFTLKCWECQEHYDSIEMHQCDANHTGISKECGDVATCQVDELREDGDPPKILAVSKHCYTQDGGHIGIGANRCSSLTEAPGITRHFCSCATDNCKFIF</sequence>
<feature type="chain" id="PRO_5046889641" evidence="1">
    <location>
        <begin position="18"/>
        <end position="249"/>
    </location>
</feature>
<dbReference type="Proteomes" id="UP001642540">
    <property type="component" value="Unassembled WGS sequence"/>
</dbReference>
<evidence type="ECO:0000313" key="3">
    <source>
        <dbReference type="Proteomes" id="UP001642540"/>
    </source>
</evidence>
<evidence type="ECO:0000313" key="2">
    <source>
        <dbReference type="EMBL" id="CAL8085617.1"/>
    </source>
</evidence>
<proteinExistence type="predicted"/>
<protein>
    <submittedName>
        <fullName evidence="2">Uncharacterized protein</fullName>
    </submittedName>
</protein>
<feature type="signal peptide" evidence="1">
    <location>
        <begin position="1"/>
        <end position="17"/>
    </location>
</feature>
<keyword evidence="3" id="KW-1185">Reference proteome</keyword>